<feature type="compositionally biased region" description="Basic and acidic residues" evidence="4">
    <location>
        <begin position="395"/>
        <end position="411"/>
    </location>
</feature>
<evidence type="ECO:0000313" key="6">
    <source>
        <dbReference type="EMBL" id="QWU86899.1"/>
    </source>
</evidence>
<name>A0ABX8I133_9ASCO</name>
<reference evidence="6 7" key="1">
    <citation type="submission" date="2021-06" db="EMBL/GenBank/DDBJ databases">
        <title>Candida outbreak in Lebanon.</title>
        <authorList>
            <person name="Finianos M."/>
        </authorList>
    </citation>
    <scope>NUCLEOTIDE SEQUENCE [LARGE SCALE GENOMIC DNA]</scope>
    <source>
        <strain evidence="6">CA3LBN</strain>
    </source>
</reference>
<dbReference type="PANTHER" id="PTHR45738">
    <property type="entry name" value="POLYPHOSPHOINOSITIDE PHOSPHATASE"/>
    <property type="match status" value="1"/>
</dbReference>
<keyword evidence="7" id="KW-1185">Reference proteome</keyword>
<evidence type="ECO:0000256" key="3">
    <source>
        <dbReference type="ARBA" id="ARBA00023136"/>
    </source>
</evidence>
<gene>
    <name evidence="6" type="ORF">CA3LBN_001117</name>
</gene>
<sequence length="1128" mass="131737">MLHRLPLEIQVLLLKSCPGSSLKHVNSHFYFLYNDLYFEKLIITFGEDVVDIIAKVYPWLRTYIMTLDAFRKTSREVISKRLKLVDYYGTCKSPTEIIESMYVKDSWKYVYSLFKNKRLFAEYSDYQIDEPTNYIYNHYVEINRSYLLSYRKEIWLAPGTYNLNVGLVVKSGSGLGTTKFDIKYQDTNGEDIVQTFFPPTNINEILPKKQFCFLKVGEFRINAPSLHVRNESNQHGLLQKIELVMEEIGLYLKSGFRIFFIDISQPSMLFNDYDLLYYSCQETNYKYFINLPLKNFYKALNFVQNGPFSRGQGQSYGRGDPSQIAEQYDMSYPTDFNTGLKSDEECLMEYARFFFRNTFNHRYYKFNTVYQRRQFVNRFGDFELDNSDSIAEKKRCSYDREDDRDRLDEVSTGRANNEPFNDNASTSTEESSNSRRLEKTNRRIILQRFTVYNSSTTMYIVGSNAKESLFRIIEINSDTRTGTLSIIEDKNYFYTRKDVVELMKGLDDSIEGGIHKIAQAYGLLGQVAVLGGHFVYHIDETKLIPLNINYKRPNKYSDEDRLLSIFKYLDLGKTFYFSYTYDITNTLQNNLMRLRKNERHDLEHGEMSSNLNNRFVWNGLLLKPTYDTDIATYDWFQPIIHGFIDQASISIYGRKLYITIIARRSHHFAGARFLKRGVNHNGDVANEVETEQIVNDVMTSSFHDPKFGPYANPKITSYVQHRGSIPLYWTQDLNRLPKPPIEINLSDPFYQSSALHFNNLIERYGPPIEALAQQLKSLGFITSSASLDYDSDLINILTEMFHDHGDTIAVQYGGSNLVNTMDSYRRINQWSSHTRDILNSIKRIYSNSFIDVIRQEAINLFLGNYTYRLDKPKLWELQNDYYLHNQGFVDELKNKYSYLQWFNGVAIASDKAQQMHHPNNSLRVQRIELNELSDNWFNECYVPRKYQSFSSIFQFNMNSNARYFPTTTNEAKSFDYSPFGARKARILQKSKSLEHFDSSANQKHPEDNVTEAVTNVTSFEPGTSFSHDYHPDMFSAISCQSGNQQIFVDNLALSKPLKSSLSELSPGTPKLNADSLRRYHTATTPPRFHSTFDTLSEKLHTEDVHDYWFYSNNDPKPRYLMATEEYIR</sequence>
<organism evidence="6 7">
    <name type="scientific">Candidozyma haemuli</name>
    <dbReference type="NCBI Taxonomy" id="45357"/>
    <lineage>
        <taxon>Eukaryota</taxon>
        <taxon>Fungi</taxon>
        <taxon>Dikarya</taxon>
        <taxon>Ascomycota</taxon>
        <taxon>Saccharomycotina</taxon>
        <taxon>Pichiomycetes</taxon>
        <taxon>Metschnikowiaceae</taxon>
        <taxon>Candidozyma</taxon>
    </lineage>
</organism>
<dbReference type="Pfam" id="PF02383">
    <property type="entry name" value="Syja_N"/>
    <property type="match status" value="1"/>
</dbReference>
<evidence type="ECO:0000256" key="2">
    <source>
        <dbReference type="ARBA" id="ARBA00022801"/>
    </source>
</evidence>
<evidence type="ECO:0000259" key="5">
    <source>
        <dbReference type="PROSITE" id="PS50275"/>
    </source>
</evidence>
<protein>
    <recommendedName>
        <fullName evidence="5">SAC domain-containing protein</fullName>
    </recommendedName>
</protein>
<comment type="subcellular location">
    <subcellularLocation>
        <location evidence="1">Endomembrane system</location>
    </subcellularLocation>
</comment>
<proteinExistence type="predicted"/>
<dbReference type="Proteomes" id="UP000825434">
    <property type="component" value="Chromosome 1"/>
</dbReference>
<dbReference type="PANTHER" id="PTHR45738:SF5">
    <property type="entry name" value="POLYPHOSPHOINOSITIDE PHOSPHATASE"/>
    <property type="match status" value="1"/>
</dbReference>
<keyword evidence="2" id="KW-0378">Hydrolase</keyword>
<dbReference type="PROSITE" id="PS50275">
    <property type="entry name" value="SAC"/>
    <property type="match status" value="1"/>
</dbReference>
<evidence type="ECO:0000256" key="1">
    <source>
        <dbReference type="ARBA" id="ARBA00004308"/>
    </source>
</evidence>
<dbReference type="InterPro" id="IPR002013">
    <property type="entry name" value="SAC_dom"/>
</dbReference>
<evidence type="ECO:0000313" key="7">
    <source>
        <dbReference type="Proteomes" id="UP000825434"/>
    </source>
</evidence>
<dbReference type="EMBL" id="CP076661">
    <property type="protein sequence ID" value="QWU86899.1"/>
    <property type="molecule type" value="Genomic_DNA"/>
</dbReference>
<keyword evidence="3" id="KW-0472">Membrane</keyword>
<feature type="region of interest" description="Disordered" evidence="4">
    <location>
        <begin position="395"/>
        <end position="438"/>
    </location>
</feature>
<accession>A0ABX8I133</accession>
<dbReference type="InterPro" id="IPR043573">
    <property type="entry name" value="Fig4-like"/>
</dbReference>
<feature type="domain" description="SAC" evidence="5">
    <location>
        <begin position="566"/>
        <end position="771"/>
    </location>
</feature>
<evidence type="ECO:0000256" key="4">
    <source>
        <dbReference type="SAM" id="MobiDB-lite"/>
    </source>
</evidence>
<feature type="compositionally biased region" description="Polar residues" evidence="4">
    <location>
        <begin position="413"/>
        <end position="422"/>
    </location>
</feature>